<organism evidence="3 4">
    <name type="scientific">Malassezia globosa (strain ATCC MYA-4612 / CBS 7966)</name>
    <name type="common">Dandruff-associated fungus</name>
    <dbReference type="NCBI Taxonomy" id="425265"/>
    <lineage>
        <taxon>Eukaryota</taxon>
        <taxon>Fungi</taxon>
        <taxon>Dikarya</taxon>
        <taxon>Basidiomycota</taxon>
        <taxon>Ustilaginomycotina</taxon>
        <taxon>Malasseziomycetes</taxon>
        <taxon>Malasseziales</taxon>
        <taxon>Malasseziaceae</taxon>
        <taxon>Malassezia</taxon>
    </lineage>
</organism>
<feature type="compositionally biased region" description="Basic and acidic residues" evidence="1">
    <location>
        <begin position="543"/>
        <end position="553"/>
    </location>
</feature>
<feature type="transmembrane region" description="Helical" evidence="2">
    <location>
        <begin position="889"/>
        <end position="909"/>
    </location>
</feature>
<dbReference type="KEGG" id="mgl:MGL_1855"/>
<feature type="region of interest" description="Disordered" evidence="1">
    <location>
        <begin position="302"/>
        <end position="364"/>
    </location>
</feature>
<feature type="compositionally biased region" description="Polar residues" evidence="1">
    <location>
        <begin position="15"/>
        <end position="47"/>
    </location>
</feature>
<feature type="compositionally biased region" description="Polar residues" evidence="1">
    <location>
        <begin position="133"/>
        <end position="147"/>
    </location>
</feature>
<feature type="compositionally biased region" description="Low complexity" evidence="1">
    <location>
        <begin position="338"/>
        <end position="351"/>
    </location>
</feature>
<keyword evidence="4" id="KW-1185">Reference proteome</keyword>
<dbReference type="RefSeq" id="XP_001730856.1">
    <property type="nucleotide sequence ID" value="XM_001730804.1"/>
</dbReference>
<name>A8Q1X8_MALGO</name>
<dbReference type="GeneID" id="5855163"/>
<dbReference type="PANTHER" id="PTHR35872">
    <property type="entry name" value="INTEGRAL MEMBRANE PROTEIN (AFU_ORTHOLOGUE AFUA_5G07110)"/>
    <property type="match status" value="1"/>
</dbReference>
<keyword evidence="2" id="KW-0472">Membrane</keyword>
<dbReference type="AlphaFoldDB" id="A8Q1X8"/>
<feature type="compositionally biased region" description="Polar residues" evidence="1">
    <location>
        <begin position="88"/>
        <end position="97"/>
    </location>
</feature>
<evidence type="ECO:0000256" key="2">
    <source>
        <dbReference type="SAM" id="Phobius"/>
    </source>
</evidence>
<evidence type="ECO:0008006" key="5">
    <source>
        <dbReference type="Google" id="ProtNLM"/>
    </source>
</evidence>
<feature type="region of interest" description="Disordered" evidence="1">
    <location>
        <begin position="503"/>
        <end position="553"/>
    </location>
</feature>
<dbReference type="OrthoDB" id="3365211at2759"/>
<keyword evidence="2" id="KW-0812">Transmembrane</keyword>
<feature type="compositionally biased region" description="Basic and acidic residues" evidence="1">
    <location>
        <begin position="54"/>
        <end position="67"/>
    </location>
</feature>
<dbReference type="VEuPathDB" id="FungiDB:MGL_1855"/>
<evidence type="ECO:0000256" key="1">
    <source>
        <dbReference type="SAM" id="MobiDB-lite"/>
    </source>
</evidence>
<gene>
    <name evidence="3" type="ORF">MGL_1855</name>
</gene>
<feature type="compositionally biased region" description="Basic and acidic residues" evidence="1">
    <location>
        <begin position="516"/>
        <end position="527"/>
    </location>
</feature>
<feature type="region of interest" description="Disordered" evidence="1">
    <location>
        <begin position="456"/>
        <end position="490"/>
    </location>
</feature>
<protein>
    <recommendedName>
        <fullName evidence="5">Integral membrane protein</fullName>
    </recommendedName>
</protein>
<proteinExistence type="predicted"/>
<sequence length="986" mass="110826">MSPSDSFFPPPTLRIQRNPSSKTNALDNSLLRSKSQPSAAESGASNTTRRRGKSVVEGRDHEVRRETNVIVDDIAQPRFMSHPYENANDPTSSSSSRPAGGNTSGPSRLDLNRLFSRSNTTTNNAAIEDGEQCDTTSEPTLLPSQRVSGGGKDIVRESLKEPPAPPYSEFGPGTLDEGPYMAQSSSSPANFNFFRKGNGTPTDIANMNGLLSPSSRSQNDIPLIHIDKNEGGESLPQSHVVFMDNNYADHDTYDDDNKDIDTTRDISDMAYDASFLPENPVPDNQHTSGSILGSIVPRITSLWPGSHQDESDSRHHADEQLRHQQSPHPQLAEYEVVGNSNGMSRSGSRNGAGTPNRKTPREEQHPAVLHSDEMVDYLDVLDPAVGFFNTLQDYGNSAMLPNLPWLYNRRPTLRLNQVVPQNEIQRLKEEQTPMSPDSFDLKRGNASTSFRPAAAAGDETLLQPPPLTLPPADPVETPSSQPQPHPSDAVVVNMPDEYVNERERANSDGTFGNWSTDRDSLSRKDTSETVEAVPSSGAGKGSMRTDAKENDDPHTERYWAMDKEEREELEAHVRYLLTRKSKTRRMLRGFVNFVCTPMGFILTTYIFLIFSWGVVIFLLIVNWVHVEPYHRRRVWIEVCDQVLCALFVLRGVGFMPFRMVDTYHMAHIAHLHFLTYRRRRLLHLPELQNKNELPRYTRDRLESVTGPNSAPERTPGSGRKRSRRTRSRDERDSEEAATANASKDMELQDPVRDLESIGVKNVDHVRTQPYHFEQLLRPLPGLPGSTHQTVEEIEKARLKRTPSIQSWVEKNTHEVSVLTPSEQAQLQHHQHCFHSSHTFYRYRETATHRPFPLWLMMTIVVLLDVYSFLQACLAGTTWGIRYEHRPTALTATIISCSLSCNAIAGILIWQGGKRTRKTEVVQRRVKLALEEQAIQRMDRKRRKAARLAESGLMSGQKDRRSTILDVGDMANCKIEAATSDVADVVQ</sequence>
<feature type="region of interest" description="Disordered" evidence="1">
    <location>
        <begin position="695"/>
        <end position="750"/>
    </location>
</feature>
<feature type="compositionally biased region" description="Basic and acidic residues" evidence="1">
    <location>
        <begin position="307"/>
        <end position="322"/>
    </location>
</feature>
<feature type="transmembrane region" description="Helical" evidence="2">
    <location>
        <begin position="598"/>
        <end position="624"/>
    </location>
</feature>
<accession>A8Q1X8</accession>
<dbReference type="PANTHER" id="PTHR35872:SF2">
    <property type="entry name" value="INTEGRAL MEMBRANE PROTEIN (AFU_ORTHOLOGUE AFUA_5G07110)"/>
    <property type="match status" value="1"/>
</dbReference>
<feature type="compositionally biased region" description="Polar residues" evidence="1">
    <location>
        <begin position="115"/>
        <end position="125"/>
    </location>
</feature>
<keyword evidence="2" id="KW-1133">Transmembrane helix</keyword>
<feature type="region of interest" description="Disordered" evidence="1">
    <location>
        <begin position="1"/>
        <end position="150"/>
    </location>
</feature>
<evidence type="ECO:0000313" key="3">
    <source>
        <dbReference type="EMBL" id="EDP43642.1"/>
    </source>
</evidence>
<feature type="transmembrane region" description="Helical" evidence="2">
    <location>
        <begin position="851"/>
        <end position="869"/>
    </location>
</feature>
<evidence type="ECO:0000313" key="4">
    <source>
        <dbReference type="Proteomes" id="UP000008837"/>
    </source>
</evidence>
<dbReference type="EMBL" id="AAYY01000006">
    <property type="protein sequence ID" value="EDP43642.1"/>
    <property type="molecule type" value="Genomic_DNA"/>
</dbReference>
<dbReference type="InParanoid" id="A8Q1X8"/>
<dbReference type="InterPro" id="IPR021369">
    <property type="entry name" value="DUF2985"/>
</dbReference>
<reference evidence="3 4" key="1">
    <citation type="journal article" date="2007" name="Proc. Natl. Acad. Sci. U.S.A.">
        <title>Dandruff-associated Malassezia genomes reveal convergent and divergent virulence traits shared with plant and human fungal pathogens.</title>
        <authorList>
            <person name="Xu J."/>
            <person name="Saunders C.W."/>
            <person name="Hu P."/>
            <person name="Grant R.A."/>
            <person name="Boekhout T."/>
            <person name="Kuramae E.E."/>
            <person name="Kronstad J.W."/>
            <person name="Deangelis Y.M."/>
            <person name="Reeder N.L."/>
            <person name="Johnstone K.R."/>
            <person name="Leland M."/>
            <person name="Fieno A.M."/>
            <person name="Begley W.M."/>
            <person name="Sun Y."/>
            <person name="Lacey M.P."/>
            <person name="Chaudhary T."/>
            <person name="Keough T."/>
            <person name="Chu L."/>
            <person name="Sears R."/>
            <person name="Yuan B."/>
            <person name="Dawson T.L.Jr."/>
        </authorList>
    </citation>
    <scope>NUCLEOTIDE SEQUENCE [LARGE SCALE GENOMIC DNA]</scope>
    <source>
        <strain evidence="4">ATCC MYA-4612 / CBS 7966</strain>
    </source>
</reference>
<dbReference type="Proteomes" id="UP000008837">
    <property type="component" value="Unassembled WGS sequence"/>
</dbReference>
<feature type="compositionally biased region" description="Pro residues" evidence="1">
    <location>
        <begin position="463"/>
        <end position="473"/>
    </location>
</feature>
<comment type="caution">
    <text evidence="3">The sequence shown here is derived from an EMBL/GenBank/DDBJ whole genome shotgun (WGS) entry which is preliminary data.</text>
</comment>
<dbReference type="Pfam" id="PF11204">
    <property type="entry name" value="DUF2985"/>
    <property type="match status" value="1"/>
</dbReference>